<sequence length="143" mass="16929">MEMTHVWNLNHPLTKKRRTTQTTDPLAYWDDQWQSLGFLQAANFSPYFREIGLYRYKINGKVKFVGSTVDWLKGGLRRSLSEDCQRFLFAMTFARGLIFLIDFSQIEVEILIPGTYPHAIDTTESLTQKYLKRDKPLWNRLLY</sequence>
<accession>A0A429Z5U3</accession>
<dbReference type="Proteomes" id="UP000277864">
    <property type="component" value="Unassembled WGS sequence"/>
</dbReference>
<organism evidence="1 2">
    <name type="scientific">Vagococcus humatus</name>
    <dbReference type="NCBI Taxonomy" id="1889241"/>
    <lineage>
        <taxon>Bacteria</taxon>
        <taxon>Bacillati</taxon>
        <taxon>Bacillota</taxon>
        <taxon>Bacilli</taxon>
        <taxon>Lactobacillales</taxon>
        <taxon>Enterococcaceae</taxon>
        <taxon>Vagococcus</taxon>
    </lineage>
</organism>
<gene>
    <name evidence="1" type="ORF">C7P63_06955</name>
</gene>
<evidence type="ECO:0000313" key="2">
    <source>
        <dbReference type="Proteomes" id="UP000277864"/>
    </source>
</evidence>
<dbReference type="RefSeq" id="WP_125943451.1">
    <property type="nucleotide sequence ID" value="NZ_PXZH01000003.1"/>
</dbReference>
<comment type="caution">
    <text evidence="1">The sequence shown here is derived from an EMBL/GenBank/DDBJ whole genome shotgun (WGS) entry which is preliminary data.</text>
</comment>
<keyword evidence="2" id="KW-1185">Reference proteome</keyword>
<dbReference type="OrthoDB" id="2848668at2"/>
<dbReference type="AlphaFoldDB" id="A0A429Z5U3"/>
<reference evidence="1 2" key="1">
    <citation type="submission" date="2018-03" db="EMBL/GenBank/DDBJ databases">
        <authorList>
            <person name="Gulvik C.A."/>
        </authorList>
    </citation>
    <scope>NUCLEOTIDE SEQUENCE [LARGE SCALE GENOMIC DNA]</scope>
    <source>
        <strain evidence="1 2">JCM 31581</strain>
    </source>
</reference>
<name>A0A429Z5U3_9ENTE</name>
<protein>
    <recommendedName>
        <fullName evidence="3">GIY-YIG nuclease family protein</fullName>
    </recommendedName>
</protein>
<dbReference type="EMBL" id="PXZH01000003">
    <property type="protein sequence ID" value="RST89024.1"/>
    <property type="molecule type" value="Genomic_DNA"/>
</dbReference>
<evidence type="ECO:0008006" key="3">
    <source>
        <dbReference type="Google" id="ProtNLM"/>
    </source>
</evidence>
<evidence type="ECO:0000313" key="1">
    <source>
        <dbReference type="EMBL" id="RST89024.1"/>
    </source>
</evidence>
<proteinExistence type="predicted"/>